<reference evidence="2 3" key="1">
    <citation type="submission" date="2016-10" db="EMBL/GenBank/DDBJ databases">
        <authorList>
            <person name="de Groot N.N."/>
        </authorList>
    </citation>
    <scope>NUCLEOTIDE SEQUENCE [LARGE SCALE GENOMIC DNA]</scope>
    <source>
        <strain evidence="2 3">DSM 527</strain>
    </source>
</reference>
<feature type="signal peptide" evidence="1">
    <location>
        <begin position="1"/>
        <end position="19"/>
    </location>
</feature>
<protein>
    <recommendedName>
        <fullName evidence="4">Lipocalin-like domain-containing protein</fullName>
    </recommendedName>
</protein>
<evidence type="ECO:0000256" key="1">
    <source>
        <dbReference type="SAM" id="SignalP"/>
    </source>
</evidence>
<evidence type="ECO:0000313" key="2">
    <source>
        <dbReference type="EMBL" id="SDF06014.1"/>
    </source>
</evidence>
<accession>A0A1G7I0W2</accession>
<dbReference type="EMBL" id="FNBN01000001">
    <property type="protein sequence ID" value="SDF06014.1"/>
    <property type="molecule type" value="Genomic_DNA"/>
</dbReference>
<name>A0A1G7I0W2_CHIFI</name>
<evidence type="ECO:0000313" key="3">
    <source>
        <dbReference type="Proteomes" id="UP000199045"/>
    </source>
</evidence>
<keyword evidence="1" id="KW-0732">Signal</keyword>
<dbReference type="Proteomes" id="UP000199045">
    <property type="component" value="Unassembled WGS sequence"/>
</dbReference>
<dbReference type="OrthoDB" id="669008at2"/>
<dbReference type="RefSeq" id="WP_143011345.1">
    <property type="nucleotide sequence ID" value="NZ_FNBN01000001.1"/>
</dbReference>
<proteinExistence type="predicted"/>
<dbReference type="STRING" id="104663.SAMN04488121_101666"/>
<sequence>MRSLLTSLLLLMLFCSCEKNDVEPAPAIDVTGAWQLSQQLSMPDTVWQNIASGDSAYYVFGSNGQFVFDAKSYHLTGTYKVIPSGDKVKLIVTGKDSVSQYLQVEKLNDTSIRIDDWLIGVNRQQTSRKFILIYK</sequence>
<evidence type="ECO:0008006" key="4">
    <source>
        <dbReference type="Google" id="ProtNLM"/>
    </source>
</evidence>
<feature type="chain" id="PRO_5011591612" description="Lipocalin-like domain-containing protein" evidence="1">
    <location>
        <begin position="20"/>
        <end position="135"/>
    </location>
</feature>
<dbReference type="PROSITE" id="PS51257">
    <property type="entry name" value="PROKAR_LIPOPROTEIN"/>
    <property type="match status" value="1"/>
</dbReference>
<organism evidence="2 3">
    <name type="scientific">Chitinophaga filiformis</name>
    <name type="common">Myxococcus filiformis</name>
    <name type="synonym">Flexibacter filiformis</name>
    <dbReference type="NCBI Taxonomy" id="104663"/>
    <lineage>
        <taxon>Bacteria</taxon>
        <taxon>Pseudomonadati</taxon>
        <taxon>Bacteroidota</taxon>
        <taxon>Chitinophagia</taxon>
        <taxon>Chitinophagales</taxon>
        <taxon>Chitinophagaceae</taxon>
        <taxon>Chitinophaga</taxon>
    </lineage>
</organism>
<gene>
    <name evidence="2" type="ORF">SAMN04488121_101666</name>
</gene>
<dbReference type="AlphaFoldDB" id="A0A1G7I0W2"/>